<organism evidence="2">
    <name type="scientific">hydrothermal vent metagenome</name>
    <dbReference type="NCBI Taxonomy" id="652676"/>
    <lineage>
        <taxon>unclassified sequences</taxon>
        <taxon>metagenomes</taxon>
        <taxon>ecological metagenomes</taxon>
    </lineage>
</organism>
<dbReference type="AlphaFoldDB" id="A0A3B0YJZ2"/>
<accession>A0A3B0YJZ2</accession>
<dbReference type="EMBL" id="UOFL01000058">
    <property type="protein sequence ID" value="VAW74539.1"/>
    <property type="molecule type" value="Genomic_DNA"/>
</dbReference>
<evidence type="ECO:0000256" key="1">
    <source>
        <dbReference type="SAM" id="MobiDB-lite"/>
    </source>
</evidence>
<gene>
    <name evidence="2" type="ORF">MNBD_GAMMA12-227</name>
</gene>
<proteinExistence type="predicted"/>
<feature type="region of interest" description="Disordered" evidence="1">
    <location>
        <begin position="475"/>
        <end position="511"/>
    </location>
</feature>
<feature type="compositionally biased region" description="Low complexity" evidence="1">
    <location>
        <begin position="475"/>
        <end position="488"/>
    </location>
</feature>
<sequence length="511" mass="55070">MTQAITTISNSISPGTIQFYDAIQPPLTAGNYTLLGTQSIDNLEQGPIDPYVASQAFKVTAPQFVIDPALIHSVYPPKGQTGNYYKQMPFIVFNNFALPWSRNINPTAGVDADNAPPWMAVLLVYETDMQGTDPNVGSIDPNTGKWVGPIKVDAAAVITPQTNVIVPDIPTSMVNDSPDNSAMVLEMKYKFFQDIAPTLDELPLLAHARAVNTDGKVMLGMDADGLFSVLVSNRVPPAAGGKCTAFVVSLEGHQDHLPTAQGSTATDVQSIRLVMLGAWDFTASASPGSFRQLMIDVSTIGGGIKLLQAPGDLADISNSTTKEALEIGYVALTNDLRIGEKTTSWYRGPCTPSPTQQNTDYAPYHYSDHAMQYDPETGMFDMSYASAWQLGRLLALSDGAFSNALLSWRRSYLRDLASTVETSSIEQTVSQGLSLDKLSLGTAAEKKVVPQLRDFLQKIANAKESIFPQINIRSPLSSSTRSAPSLESQSNASGDPLLDLILKSSPEENKP</sequence>
<evidence type="ECO:0000313" key="2">
    <source>
        <dbReference type="EMBL" id="VAW74539.1"/>
    </source>
</evidence>
<reference evidence="2" key="1">
    <citation type="submission" date="2018-06" db="EMBL/GenBank/DDBJ databases">
        <authorList>
            <person name="Zhirakovskaya E."/>
        </authorList>
    </citation>
    <scope>NUCLEOTIDE SEQUENCE</scope>
</reference>
<name>A0A3B0YJZ2_9ZZZZ</name>
<protein>
    <submittedName>
        <fullName evidence="2">Uncharacterized protein</fullName>
    </submittedName>
</protein>